<feature type="chain" id="PRO_5015587530" description="Porin" evidence="1">
    <location>
        <begin position="21"/>
        <end position="436"/>
    </location>
</feature>
<evidence type="ECO:0000313" key="2">
    <source>
        <dbReference type="EMBL" id="PTX73072.1"/>
    </source>
</evidence>
<evidence type="ECO:0000313" key="3">
    <source>
        <dbReference type="Proteomes" id="UP000244092"/>
    </source>
</evidence>
<dbReference type="Proteomes" id="UP000244092">
    <property type="component" value="Unassembled WGS sequence"/>
</dbReference>
<gene>
    <name evidence="2" type="ORF">C8N31_109159</name>
</gene>
<evidence type="ECO:0008006" key="4">
    <source>
        <dbReference type="Google" id="ProtNLM"/>
    </source>
</evidence>
<name>A0A2T6CC35_9RHOB</name>
<proteinExistence type="predicted"/>
<comment type="caution">
    <text evidence="2">The sequence shown here is derived from an EMBL/GenBank/DDBJ whole genome shotgun (WGS) entry which is preliminary data.</text>
</comment>
<evidence type="ECO:0000256" key="1">
    <source>
        <dbReference type="SAM" id="SignalP"/>
    </source>
</evidence>
<reference evidence="2 3" key="1">
    <citation type="submission" date="2018-04" db="EMBL/GenBank/DDBJ databases">
        <title>Genomic Encyclopedia of Archaeal and Bacterial Type Strains, Phase II (KMG-II): from individual species to whole genera.</title>
        <authorList>
            <person name="Goeker M."/>
        </authorList>
    </citation>
    <scope>NUCLEOTIDE SEQUENCE [LARGE SCALE GENOMIC DNA]</scope>
    <source>
        <strain evidence="2 3">DSM 12244</strain>
    </source>
</reference>
<dbReference type="RefSeq" id="WP_025046519.1">
    <property type="nucleotide sequence ID" value="NZ_QBKU01000009.1"/>
</dbReference>
<organism evidence="2 3">
    <name type="scientific">Sulfitobacter mediterraneus</name>
    <dbReference type="NCBI Taxonomy" id="83219"/>
    <lineage>
        <taxon>Bacteria</taxon>
        <taxon>Pseudomonadati</taxon>
        <taxon>Pseudomonadota</taxon>
        <taxon>Alphaproteobacteria</taxon>
        <taxon>Rhodobacterales</taxon>
        <taxon>Roseobacteraceae</taxon>
        <taxon>Sulfitobacter</taxon>
    </lineage>
</organism>
<dbReference type="OrthoDB" id="1188513at2"/>
<protein>
    <recommendedName>
        <fullName evidence="4">Porin</fullName>
    </recommendedName>
</protein>
<accession>A0A2T6CC35</accession>
<sequence>MKRLCTAAVFASALATQAWAENNPLNLSGRLDVGYRYYFDDGQYAGQADAGFHPFVGFQLNGNFGVGAGEVVFQFAGLNDDENDRSLFNIQKAYFTRSFENWDLVLGYNVEDWGVSNGRTIVNVMNAKNRTNQVGNSDLIGTPMANANLFTDIGTFSFYALSDSVRGNFGGRATRQRGPFYTDDGLVRYEDSNSPDFALRYTHEFSLGDGSLDIGVSAYQGTNRESLRMPGCILADTIVSASACAQFNADVLAGYESGKTVTKAAADAGTDAFTAVTPYYQEIKQLGLTTVYAEGNTQLRFEGFLRDASGESFVGAIVGGDHSFHNLMGGDGTLTLALEYHYDDRGGRQSVTVYDDDLFVGVNFIANDTNDSRFNLGVFYDLDEKSQIYTLSASRRIGDRFRVGLNANHVVSDSLTDPLSSVDGNSYFEFSLSAFF</sequence>
<feature type="signal peptide" evidence="1">
    <location>
        <begin position="1"/>
        <end position="20"/>
    </location>
</feature>
<keyword evidence="1" id="KW-0732">Signal</keyword>
<dbReference type="EMBL" id="QBKU01000009">
    <property type="protein sequence ID" value="PTX73072.1"/>
    <property type="molecule type" value="Genomic_DNA"/>
</dbReference>
<dbReference type="AlphaFoldDB" id="A0A2T6CC35"/>